<dbReference type="Proteomes" id="UP000239872">
    <property type="component" value="Unassembled WGS sequence"/>
</dbReference>
<dbReference type="AlphaFoldDB" id="A0A2S7SYP3"/>
<dbReference type="InterPro" id="IPR010982">
    <property type="entry name" value="Lambda_DNA-bd_dom_sf"/>
</dbReference>
<dbReference type="EMBL" id="PPSL01000002">
    <property type="protein sequence ID" value="PQJ11705.1"/>
    <property type="molecule type" value="Genomic_DNA"/>
</dbReference>
<name>A0A2S7SYP3_9BACT</name>
<dbReference type="GO" id="GO:0003677">
    <property type="term" value="F:DNA binding"/>
    <property type="evidence" value="ECO:0007669"/>
    <property type="project" value="InterPro"/>
</dbReference>
<protein>
    <submittedName>
        <fullName evidence="2">Uncharacterized protein</fullName>
    </submittedName>
</protein>
<evidence type="ECO:0000313" key="2">
    <source>
        <dbReference type="EMBL" id="PQJ11705.1"/>
    </source>
</evidence>
<gene>
    <name evidence="2" type="ORF">CJD36_007885</name>
</gene>
<dbReference type="Gene3D" id="1.10.260.40">
    <property type="entry name" value="lambda repressor-like DNA-binding domains"/>
    <property type="match status" value="1"/>
</dbReference>
<proteinExistence type="predicted"/>
<evidence type="ECO:0000313" key="3">
    <source>
        <dbReference type="Proteomes" id="UP000239872"/>
    </source>
</evidence>
<sequence length="178" mass="20929">MMSVIKVNELFEQNTPAELAEAYVFPVKLTKKQKEEAVAQLSEARAKLRKEITQEEVLSLKLMRFKLLLEKYIKSTEFKIDYSFGYFLSIYIDTIGKKRTEFADEIDIHETLLSQLINNKREPNESLMIRLEIHSNGTIPALDWLKLVEKKKENYISTDKEIRKVERQFVKNHLAVSF</sequence>
<organism evidence="2 3">
    <name type="scientific">Flavipsychrobacter stenotrophus</name>
    <dbReference type="NCBI Taxonomy" id="2077091"/>
    <lineage>
        <taxon>Bacteria</taxon>
        <taxon>Pseudomonadati</taxon>
        <taxon>Bacteroidota</taxon>
        <taxon>Chitinophagia</taxon>
        <taxon>Chitinophagales</taxon>
        <taxon>Chitinophagaceae</taxon>
        <taxon>Flavipsychrobacter</taxon>
    </lineage>
</organism>
<keyword evidence="1" id="KW-0175">Coiled coil</keyword>
<keyword evidence="3" id="KW-1185">Reference proteome</keyword>
<comment type="caution">
    <text evidence="2">The sequence shown here is derived from an EMBL/GenBank/DDBJ whole genome shotgun (WGS) entry which is preliminary data.</text>
</comment>
<dbReference type="SUPFAM" id="SSF47413">
    <property type="entry name" value="lambda repressor-like DNA-binding domains"/>
    <property type="match status" value="1"/>
</dbReference>
<reference evidence="2 3" key="1">
    <citation type="submission" date="2018-01" db="EMBL/GenBank/DDBJ databases">
        <title>A novel member of the phylum Bacteroidetes isolated from glacier ice.</title>
        <authorList>
            <person name="Liu Q."/>
            <person name="Xin Y.-H."/>
        </authorList>
    </citation>
    <scope>NUCLEOTIDE SEQUENCE [LARGE SCALE GENOMIC DNA]</scope>
    <source>
        <strain evidence="2 3">RB1R16</strain>
    </source>
</reference>
<evidence type="ECO:0000256" key="1">
    <source>
        <dbReference type="SAM" id="Coils"/>
    </source>
</evidence>
<dbReference type="OrthoDB" id="1493507at2"/>
<accession>A0A2S7SYP3</accession>
<feature type="coiled-coil region" evidence="1">
    <location>
        <begin position="27"/>
        <end position="58"/>
    </location>
</feature>
<dbReference type="RefSeq" id="WP_105038585.1">
    <property type="nucleotide sequence ID" value="NZ_PPSL01000002.1"/>
</dbReference>